<dbReference type="Proteomes" id="UP000789396">
    <property type="component" value="Unassembled WGS sequence"/>
</dbReference>
<comment type="caution">
    <text evidence="1">The sequence shown here is derived from an EMBL/GenBank/DDBJ whole genome shotgun (WGS) entry which is preliminary data.</text>
</comment>
<gene>
    <name evidence="1" type="ORF">RFULGI_LOCUS14230</name>
</gene>
<name>A0A9N9J115_9GLOM</name>
<protein>
    <submittedName>
        <fullName evidence="1">14976_t:CDS:1</fullName>
    </submittedName>
</protein>
<evidence type="ECO:0000313" key="2">
    <source>
        <dbReference type="Proteomes" id="UP000789396"/>
    </source>
</evidence>
<accession>A0A9N9J115</accession>
<feature type="non-terminal residue" evidence="1">
    <location>
        <position position="63"/>
    </location>
</feature>
<reference evidence="1" key="1">
    <citation type="submission" date="2021-06" db="EMBL/GenBank/DDBJ databases">
        <authorList>
            <person name="Kallberg Y."/>
            <person name="Tangrot J."/>
            <person name="Rosling A."/>
        </authorList>
    </citation>
    <scope>NUCLEOTIDE SEQUENCE</scope>
    <source>
        <strain evidence="1">IN212</strain>
    </source>
</reference>
<organism evidence="1 2">
    <name type="scientific">Racocetra fulgida</name>
    <dbReference type="NCBI Taxonomy" id="60492"/>
    <lineage>
        <taxon>Eukaryota</taxon>
        <taxon>Fungi</taxon>
        <taxon>Fungi incertae sedis</taxon>
        <taxon>Mucoromycota</taxon>
        <taxon>Glomeromycotina</taxon>
        <taxon>Glomeromycetes</taxon>
        <taxon>Diversisporales</taxon>
        <taxon>Gigasporaceae</taxon>
        <taxon>Racocetra</taxon>
    </lineage>
</organism>
<keyword evidence="2" id="KW-1185">Reference proteome</keyword>
<evidence type="ECO:0000313" key="1">
    <source>
        <dbReference type="EMBL" id="CAG8759943.1"/>
    </source>
</evidence>
<proteinExistence type="predicted"/>
<dbReference type="AlphaFoldDB" id="A0A9N9J115"/>
<dbReference type="EMBL" id="CAJVPZ010040597">
    <property type="protein sequence ID" value="CAG8759943.1"/>
    <property type="molecule type" value="Genomic_DNA"/>
</dbReference>
<sequence>MSESQKTRTFELLKDKYEESQVLYGIGENNNIQNNSNSLLASMFNNRYSRSEVSDYIGVQEIP</sequence>